<proteinExistence type="predicted"/>
<gene>
    <name evidence="2" type="ORF">FC093_01900</name>
</gene>
<dbReference type="Gene3D" id="1.20.1260.10">
    <property type="match status" value="1"/>
</dbReference>
<dbReference type="EMBL" id="SZQL01000001">
    <property type="protein sequence ID" value="TKK71796.1"/>
    <property type="molecule type" value="Genomic_DNA"/>
</dbReference>
<evidence type="ECO:0000259" key="1">
    <source>
        <dbReference type="Pfam" id="PF09537"/>
    </source>
</evidence>
<dbReference type="NCBIfam" id="TIGR02284">
    <property type="entry name" value="PA2169 family four-helix-bundle protein"/>
    <property type="match status" value="1"/>
</dbReference>
<sequence length="151" mass="17076">MATTTEISSVLKDLVQINVDRYNGCQKAIEDVQDSDLKDMFRRMGEQSLNFKNELERFGGSDVHIPTDETSAASKVHRTWIDIKSAFTGKDRHSVLAAAETGEDTILKTYREALEDTSGMPTDLMQVVQRQKQELQQSHNMVKALRDSRLS</sequence>
<dbReference type="InterPro" id="IPR019052">
    <property type="entry name" value="DUF2383"/>
</dbReference>
<dbReference type="InterPro" id="IPR016920">
    <property type="entry name" value="UCP029477"/>
</dbReference>
<keyword evidence="3" id="KW-1185">Reference proteome</keyword>
<organism evidence="2 3">
    <name type="scientific">Ilyomonas limi</name>
    <dbReference type="NCBI Taxonomy" id="2575867"/>
    <lineage>
        <taxon>Bacteria</taxon>
        <taxon>Pseudomonadati</taxon>
        <taxon>Bacteroidota</taxon>
        <taxon>Chitinophagia</taxon>
        <taxon>Chitinophagales</taxon>
        <taxon>Chitinophagaceae</taxon>
        <taxon>Ilyomonas</taxon>
    </lineage>
</organism>
<comment type="caution">
    <text evidence="2">The sequence shown here is derived from an EMBL/GenBank/DDBJ whole genome shotgun (WGS) entry which is preliminary data.</text>
</comment>
<feature type="domain" description="DUF2383" evidence="1">
    <location>
        <begin position="7"/>
        <end position="116"/>
    </location>
</feature>
<name>A0A4U3LCJ7_9BACT</name>
<dbReference type="InterPro" id="IPR011971">
    <property type="entry name" value="CHP02284"/>
</dbReference>
<accession>A0A4U3LCJ7</accession>
<evidence type="ECO:0000313" key="2">
    <source>
        <dbReference type="EMBL" id="TKK71796.1"/>
    </source>
</evidence>
<dbReference type="RefSeq" id="WP_137260036.1">
    <property type="nucleotide sequence ID" value="NZ_SZQL01000001.1"/>
</dbReference>
<dbReference type="AlphaFoldDB" id="A0A4U3LCJ7"/>
<dbReference type="PIRSF" id="PIRSF029477">
    <property type="entry name" value="UCP029477"/>
    <property type="match status" value="1"/>
</dbReference>
<dbReference type="Pfam" id="PF09537">
    <property type="entry name" value="DUF2383"/>
    <property type="match status" value="1"/>
</dbReference>
<dbReference type="OrthoDB" id="282393at2"/>
<dbReference type="InterPro" id="IPR012347">
    <property type="entry name" value="Ferritin-like"/>
</dbReference>
<evidence type="ECO:0000313" key="3">
    <source>
        <dbReference type="Proteomes" id="UP000305848"/>
    </source>
</evidence>
<protein>
    <submittedName>
        <fullName evidence="2">PA2169 family four-helix-bundle protein</fullName>
    </submittedName>
</protein>
<dbReference type="Proteomes" id="UP000305848">
    <property type="component" value="Unassembled WGS sequence"/>
</dbReference>
<reference evidence="2 3" key="1">
    <citation type="submission" date="2019-05" db="EMBL/GenBank/DDBJ databases">
        <title>Panacibacter sp. strain 17mud1-8 Genome sequencing and assembly.</title>
        <authorList>
            <person name="Chhetri G."/>
        </authorList>
    </citation>
    <scope>NUCLEOTIDE SEQUENCE [LARGE SCALE GENOMIC DNA]</scope>
    <source>
        <strain evidence="2 3">17mud1-8</strain>
    </source>
</reference>